<evidence type="ECO:0000313" key="4">
    <source>
        <dbReference type="Proteomes" id="UP000524535"/>
    </source>
</evidence>
<evidence type="ECO:0000313" key="2">
    <source>
        <dbReference type="EMBL" id="MBB4415065.1"/>
    </source>
</evidence>
<dbReference type="Proteomes" id="UP000524535">
    <property type="component" value="Unassembled WGS sequence"/>
</dbReference>
<reference evidence="3 4" key="1">
    <citation type="submission" date="2020-08" db="EMBL/GenBank/DDBJ databases">
        <title>Genomic Encyclopedia of Type Strains, Phase IV (KMG-V): Genome sequencing to study the core and pangenomes of soil and plant-associated prokaryotes.</title>
        <authorList>
            <person name="Whitman W."/>
        </authorList>
    </citation>
    <scope>NUCLEOTIDE SEQUENCE [LARGE SCALE GENOMIC DNA]</scope>
    <source>
        <strain evidence="2 4">SEMIA 444</strain>
        <strain evidence="1 3">SEMIA 448</strain>
    </source>
</reference>
<dbReference type="EMBL" id="JACIGY010000021">
    <property type="protein sequence ID" value="MBB4415065.1"/>
    <property type="molecule type" value="Genomic_DNA"/>
</dbReference>
<comment type="caution">
    <text evidence="2">The sequence shown here is derived from an EMBL/GenBank/DDBJ whole genome shotgun (WGS) entry which is preliminary data.</text>
</comment>
<sequence>MRIHRYGPHLFHTSNDRVAEWLSQFTGWLPYEHRVVGAP</sequence>
<dbReference type="EMBL" id="JACIGW010000021">
    <property type="protein sequence ID" value="MBB4351825.1"/>
    <property type="molecule type" value="Genomic_DNA"/>
</dbReference>
<organism evidence="2 4">
    <name type="scientific">Aliirhizobium cellulosilyticum</name>
    <dbReference type="NCBI Taxonomy" id="393664"/>
    <lineage>
        <taxon>Bacteria</taxon>
        <taxon>Pseudomonadati</taxon>
        <taxon>Pseudomonadota</taxon>
        <taxon>Alphaproteobacteria</taxon>
        <taxon>Hyphomicrobiales</taxon>
        <taxon>Rhizobiaceae</taxon>
        <taxon>Aliirhizobium</taxon>
    </lineage>
</organism>
<proteinExistence type="predicted"/>
<accession>A0A7W6TKK4</accession>
<protein>
    <submittedName>
        <fullName evidence="2">UDP-galactopyranose mutase</fullName>
    </submittedName>
</protein>
<keyword evidence="4" id="KW-1185">Reference proteome</keyword>
<dbReference type="Proteomes" id="UP000520770">
    <property type="component" value="Unassembled WGS sequence"/>
</dbReference>
<name>A0A7W6TKK4_9HYPH</name>
<gene>
    <name evidence="2" type="ORF">GGE31_005615</name>
    <name evidence="1" type="ORF">GGE33_005612</name>
</gene>
<dbReference type="Gene3D" id="3.40.50.720">
    <property type="entry name" value="NAD(P)-binding Rossmann-like Domain"/>
    <property type="match status" value="1"/>
</dbReference>
<dbReference type="AlphaFoldDB" id="A0A7W6TKK4"/>
<evidence type="ECO:0000313" key="1">
    <source>
        <dbReference type="EMBL" id="MBB4351825.1"/>
    </source>
</evidence>
<evidence type="ECO:0000313" key="3">
    <source>
        <dbReference type="Proteomes" id="UP000520770"/>
    </source>
</evidence>